<organism evidence="2">
    <name type="scientific">bioreactor metagenome</name>
    <dbReference type="NCBI Taxonomy" id="1076179"/>
    <lineage>
        <taxon>unclassified sequences</taxon>
        <taxon>metagenomes</taxon>
        <taxon>ecological metagenomes</taxon>
    </lineage>
</organism>
<feature type="region of interest" description="Disordered" evidence="1">
    <location>
        <begin position="101"/>
        <end position="120"/>
    </location>
</feature>
<gene>
    <name evidence="2" type="ORF">SDC9_152229</name>
</gene>
<reference evidence="2" key="1">
    <citation type="submission" date="2019-08" db="EMBL/GenBank/DDBJ databases">
        <authorList>
            <person name="Kucharzyk K."/>
            <person name="Murdoch R.W."/>
            <person name="Higgins S."/>
            <person name="Loffler F."/>
        </authorList>
    </citation>
    <scope>NUCLEOTIDE SEQUENCE</scope>
</reference>
<evidence type="ECO:0000313" key="2">
    <source>
        <dbReference type="EMBL" id="MPN04980.1"/>
    </source>
</evidence>
<evidence type="ECO:0000256" key="1">
    <source>
        <dbReference type="SAM" id="MobiDB-lite"/>
    </source>
</evidence>
<dbReference type="EMBL" id="VSSQ01050896">
    <property type="protein sequence ID" value="MPN04980.1"/>
    <property type="molecule type" value="Genomic_DNA"/>
</dbReference>
<feature type="region of interest" description="Disordered" evidence="1">
    <location>
        <begin position="20"/>
        <end position="54"/>
    </location>
</feature>
<proteinExistence type="predicted"/>
<protein>
    <submittedName>
        <fullName evidence="2">Uncharacterized protein</fullName>
    </submittedName>
</protein>
<comment type="caution">
    <text evidence="2">The sequence shown here is derived from an EMBL/GenBank/DDBJ whole genome shotgun (WGS) entry which is preliminary data.</text>
</comment>
<name>A0A645EU69_9ZZZZ</name>
<accession>A0A645EU69</accession>
<sequence>MDSGLSDQLPLRVRRYFRTRHPLGAGHDGGAVDPEAVDRDPDGGGAAAGPGPSAAQRFFLRKTQYVQLHDLPDRDLGFRREQADLSQCRASGFALFPCFDREGVRPESPPPRQPAGRNAA</sequence>
<dbReference type="AlphaFoldDB" id="A0A645EU69"/>